<dbReference type="InterPro" id="IPR004378">
    <property type="entry name" value="F420H2_quin_Rdtase"/>
</dbReference>
<dbReference type="AlphaFoldDB" id="A0A9Q5RP49"/>
<dbReference type="Proteomes" id="UP000738270">
    <property type="component" value="Unassembled WGS sequence"/>
</dbReference>
<dbReference type="InterPro" id="IPR012349">
    <property type="entry name" value="Split_barrel_FMN-bd"/>
</dbReference>
<comment type="caution">
    <text evidence="4">The sequence shown here is derived from an EMBL/GenBank/DDBJ whole genome shotgun (WGS) entry which is preliminary data.</text>
</comment>
<reference evidence="7 8" key="1">
    <citation type="journal article" date="2016" name="Genome Biol. Evol.">
        <title>Pangenome and Phylogenomic Analysis of the Pathogenic Actinobacterium Rhodococcus equi.</title>
        <authorList>
            <person name="Anastasi E."/>
            <person name="MacArthur I."/>
            <person name="Scortti M."/>
            <person name="Alvarez S."/>
            <person name="Giguere S."/>
            <person name="Vazquez-Boland J.A."/>
        </authorList>
    </citation>
    <scope>NUCLEOTIDE SEQUENCE [LARGE SCALE GENOMIC DNA]</scope>
    <source>
        <strain evidence="7 8">PAM1271</strain>
    </source>
</reference>
<comment type="similarity">
    <text evidence="1">Belongs to the F420H(2)-dependent quinone reductase family.</text>
</comment>
<organism evidence="4 9">
    <name type="scientific">Rhodococcus hoagii</name>
    <name type="common">Corynebacterium equii</name>
    <dbReference type="NCBI Taxonomy" id="43767"/>
    <lineage>
        <taxon>Bacteria</taxon>
        <taxon>Bacillati</taxon>
        <taxon>Actinomycetota</taxon>
        <taxon>Actinomycetes</taxon>
        <taxon>Mycobacteriales</taxon>
        <taxon>Nocardiaceae</taxon>
        <taxon>Prescottella</taxon>
    </lineage>
</organism>
<dbReference type="Pfam" id="PF04075">
    <property type="entry name" value="F420H2_quin_red"/>
    <property type="match status" value="1"/>
</dbReference>
<dbReference type="SUPFAM" id="SSF50475">
    <property type="entry name" value="FMN-binding split barrel"/>
    <property type="match status" value="1"/>
</dbReference>
<evidence type="ECO:0000313" key="6">
    <source>
        <dbReference type="EMBL" id="NKW41642.1"/>
    </source>
</evidence>
<sequence>MNDSVSDSAFPDVRWGSDTSFLRRPATAFAATRLGSWTIRSLAGVDRRLLTRSKGRFTVLGPIGAPTVLLNTVGRKSGQRRTSPLLYVRDTDRLVVVGSNFGQQHHPAWTSNLLAQPEASVTMAGREIPVLATPVTGAEKDRLYRRFVELAGAYAVYRGRTDRDLRMFVLTRR</sequence>
<reference evidence="4" key="2">
    <citation type="submission" date="2019-11" db="EMBL/GenBank/DDBJ databases">
        <title>Spread of Macrolides and rifampicin resistant Rhodococcus equi in clinical isolates in the USA.</title>
        <authorList>
            <person name="Alvarez-Narvaez S."/>
            <person name="Huber L."/>
            <person name="Cohen N.D."/>
            <person name="Slovis N."/>
            <person name="Greiter M."/>
            <person name="Giguere S."/>
            <person name="Hart K."/>
        </authorList>
    </citation>
    <scope>NUCLEOTIDE SEQUENCE</scope>
    <source>
        <strain evidence="3">Lh_17</strain>
        <strain evidence="4">Lh_38</strain>
    </source>
</reference>
<proteinExistence type="inferred from homology"/>
<evidence type="ECO:0000313" key="8">
    <source>
        <dbReference type="Proteomes" id="UP000193518"/>
    </source>
</evidence>
<dbReference type="Proteomes" id="UP000608063">
    <property type="component" value="Unassembled WGS sequence"/>
</dbReference>
<dbReference type="EMBL" id="WUXD01000070">
    <property type="protein sequence ID" value="MBM4629714.1"/>
    <property type="molecule type" value="Genomic_DNA"/>
</dbReference>
<dbReference type="PANTHER" id="PTHR39428:SF1">
    <property type="entry name" value="F420H(2)-DEPENDENT QUINONE REDUCTASE RV1261C"/>
    <property type="match status" value="1"/>
</dbReference>
<dbReference type="GeneID" id="57579560"/>
<name>A0A9Q5RP49_RHOHA</name>
<dbReference type="EMBL" id="WVBC01000030">
    <property type="protein sequence ID" value="NKT78932.1"/>
    <property type="molecule type" value="Genomic_DNA"/>
</dbReference>
<dbReference type="GO" id="GO:0070967">
    <property type="term" value="F:coenzyme F420 binding"/>
    <property type="evidence" value="ECO:0007669"/>
    <property type="project" value="TreeGrafter"/>
</dbReference>
<evidence type="ECO:0000313" key="3">
    <source>
        <dbReference type="EMBL" id="MBM4565962.1"/>
    </source>
</evidence>
<dbReference type="PANTHER" id="PTHR39428">
    <property type="entry name" value="F420H(2)-DEPENDENT QUINONE REDUCTASE RV1261C"/>
    <property type="match status" value="1"/>
</dbReference>
<dbReference type="EMBL" id="LWIC01000003">
    <property type="protein sequence ID" value="ORM28596.1"/>
    <property type="molecule type" value="Genomic_DNA"/>
</dbReference>
<accession>A0A9Q5RP49</accession>
<gene>
    <name evidence="7" type="ORF">A5N68_10925</name>
    <name evidence="3" type="ORF">GS441_11105</name>
    <name evidence="4" type="ORF">GS453_23900</name>
    <name evidence="5" type="ORF">GS882_12545</name>
    <name evidence="6" type="ORF">GS947_08395</name>
</gene>
<dbReference type="Proteomes" id="UP000808906">
    <property type="component" value="Unassembled WGS sequence"/>
</dbReference>
<dbReference type="NCBIfam" id="TIGR00026">
    <property type="entry name" value="hi_GC_TIGR00026"/>
    <property type="match status" value="1"/>
</dbReference>
<evidence type="ECO:0000313" key="5">
    <source>
        <dbReference type="EMBL" id="NKT78932.1"/>
    </source>
</evidence>
<dbReference type="GO" id="GO:0005886">
    <property type="term" value="C:plasma membrane"/>
    <property type="evidence" value="ECO:0007669"/>
    <property type="project" value="TreeGrafter"/>
</dbReference>
<dbReference type="EMBL" id="WVDC01000001">
    <property type="protein sequence ID" value="NKW41642.1"/>
    <property type="molecule type" value="Genomic_DNA"/>
</dbReference>
<evidence type="ECO:0000313" key="7">
    <source>
        <dbReference type="EMBL" id="ORM28596.1"/>
    </source>
</evidence>
<dbReference type="Proteomes" id="UP000603463">
    <property type="component" value="Unassembled WGS sequence"/>
</dbReference>
<dbReference type="GO" id="GO:0016491">
    <property type="term" value="F:oxidoreductase activity"/>
    <property type="evidence" value="ECO:0007669"/>
    <property type="project" value="InterPro"/>
</dbReference>
<comment type="catalytic activity">
    <reaction evidence="2">
        <text>oxidized coenzyme F420-(gamma-L-Glu)(n) + a quinol + H(+) = reduced coenzyme F420-(gamma-L-Glu)(n) + a quinone</text>
        <dbReference type="Rhea" id="RHEA:39663"/>
        <dbReference type="Rhea" id="RHEA-COMP:12939"/>
        <dbReference type="Rhea" id="RHEA-COMP:14378"/>
        <dbReference type="ChEBI" id="CHEBI:15378"/>
        <dbReference type="ChEBI" id="CHEBI:24646"/>
        <dbReference type="ChEBI" id="CHEBI:132124"/>
        <dbReference type="ChEBI" id="CHEBI:133980"/>
        <dbReference type="ChEBI" id="CHEBI:139511"/>
    </reaction>
</comment>
<evidence type="ECO:0000256" key="2">
    <source>
        <dbReference type="ARBA" id="ARBA00049106"/>
    </source>
</evidence>
<evidence type="ECO:0000256" key="1">
    <source>
        <dbReference type="ARBA" id="ARBA00008710"/>
    </source>
</evidence>
<evidence type="ECO:0000313" key="4">
    <source>
        <dbReference type="EMBL" id="MBM4629714.1"/>
    </source>
</evidence>
<protein>
    <submittedName>
        <fullName evidence="4 7">Nitroreductase</fullName>
    </submittedName>
</protein>
<reference evidence="5" key="3">
    <citation type="journal article" date="2020" name="Environ. Microbiol.">
        <title>The novel and transferable erm(51) gene confers Macrolides, Lincosamides, and Streptogramins B (MLSB) resistance to clonal Rhodococcus equi in the environment.</title>
        <authorList>
            <person name="Huber L."/>
            <person name="Giguere S."/>
            <person name="Slovis N.M."/>
            <person name="Alvarez-Narvaez S."/>
            <person name="Hart K.A."/>
            <person name="Greiter M."/>
            <person name="Morris E.R.A."/>
            <person name="Cohen N.D."/>
        </authorList>
    </citation>
    <scope>NUCLEOTIDE SEQUENCE</scope>
    <source>
        <strain evidence="5">Lh_116_1</strain>
        <strain evidence="6">Lh_16_1</strain>
    </source>
</reference>
<dbReference type="EMBL" id="WUXR01000005">
    <property type="protein sequence ID" value="MBM4565962.1"/>
    <property type="molecule type" value="Genomic_DNA"/>
</dbReference>
<dbReference type="Gene3D" id="2.30.110.10">
    <property type="entry name" value="Electron Transport, Fmn-binding Protein, Chain A"/>
    <property type="match status" value="1"/>
</dbReference>
<evidence type="ECO:0000313" key="9">
    <source>
        <dbReference type="Proteomes" id="UP000738270"/>
    </source>
</evidence>
<dbReference type="RefSeq" id="WP_022597731.1">
    <property type="nucleotide sequence ID" value="NZ_AP025268.1"/>
</dbReference>
<dbReference type="Proteomes" id="UP000193518">
    <property type="component" value="Unassembled WGS sequence"/>
</dbReference>